<name>A0ABR8T1S7_9BACL</name>
<dbReference type="PANTHER" id="PTHR43179:SF7">
    <property type="entry name" value="RHAMNOSYLTRANSFERASE WBBL"/>
    <property type="match status" value="1"/>
</dbReference>
<protein>
    <submittedName>
        <fullName evidence="2">Glycosyltransferase family 2 protein</fullName>
    </submittedName>
</protein>
<comment type="caution">
    <text evidence="2">The sequence shown here is derived from an EMBL/GenBank/DDBJ whole genome shotgun (WGS) entry which is preliminary data.</text>
</comment>
<dbReference type="PANTHER" id="PTHR43179">
    <property type="entry name" value="RHAMNOSYLTRANSFERASE WBBL"/>
    <property type="match status" value="1"/>
</dbReference>
<keyword evidence="3" id="KW-1185">Reference proteome</keyword>
<feature type="domain" description="Glycosyltransferase 2-like" evidence="1">
    <location>
        <begin position="8"/>
        <end position="173"/>
    </location>
</feature>
<dbReference type="RefSeq" id="WP_191802067.1">
    <property type="nucleotide sequence ID" value="NZ_JACSQL010000008.1"/>
</dbReference>
<dbReference type="Pfam" id="PF00535">
    <property type="entry name" value="Glycos_transf_2"/>
    <property type="match status" value="1"/>
</dbReference>
<dbReference type="SUPFAM" id="SSF53448">
    <property type="entry name" value="Nucleotide-diphospho-sugar transferases"/>
    <property type="match status" value="1"/>
</dbReference>
<dbReference type="CDD" id="cd04186">
    <property type="entry name" value="GT_2_like_c"/>
    <property type="match status" value="1"/>
</dbReference>
<dbReference type="Gene3D" id="3.90.550.10">
    <property type="entry name" value="Spore Coat Polysaccharide Biosynthesis Protein SpsA, Chain A"/>
    <property type="match status" value="1"/>
</dbReference>
<gene>
    <name evidence="2" type="ORF">H9647_16750</name>
</gene>
<proteinExistence type="predicted"/>
<sequence>MNHYPLTSIVIPSFNGRGWLKQCIDSIRQYTNEPYEIIVVDDGSTDDTFGYCASEKVRFISLPKTGGFPAACNTGLRLARGESLLLLNNDVTVTKDWLTLLLQGLYSDPSIGIVGPVTNYASGIQQIPVEYHSVEQFQQIAAEHNRPDPQKWLEVNRIVGLCFLFKREVLEAIGDLDERFSPGHYEDDDYCYRARLAGYRLLVLGNILVHHEGSASFNKEKKERLQQMINRNRMLYMEKWKVDPLQFIDNSFDAKEG</sequence>
<organism evidence="2 3">
    <name type="scientific">Paenibacillus gallinarum</name>
    <dbReference type="NCBI Taxonomy" id="2762232"/>
    <lineage>
        <taxon>Bacteria</taxon>
        <taxon>Bacillati</taxon>
        <taxon>Bacillota</taxon>
        <taxon>Bacilli</taxon>
        <taxon>Bacillales</taxon>
        <taxon>Paenibacillaceae</taxon>
        <taxon>Paenibacillus</taxon>
    </lineage>
</organism>
<evidence type="ECO:0000259" key="1">
    <source>
        <dbReference type="Pfam" id="PF00535"/>
    </source>
</evidence>
<dbReference type="Proteomes" id="UP000608071">
    <property type="component" value="Unassembled WGS sequence"/>
</dbReference>
<accession>A0ABR8T1S7</accession>
<evidence type="ECO:0000313" key="2">
    <source>
        <dbReference type="EMBL" id="MBD7969713.1"/>
    </source>
</evidence>
<dbReference type="InterPro" id="IPR029044">
    <property type="entry name" value="Nucleotide-diphossugar_trans"/>
</dbReference>
<evidence type="ECO:0000313" key="3">
    <source>
        <dbReference type="Proteomes" id="UP000608071"/>
    </source>
</evidence>
<dbReference type="InterPro" id="IPR001173">
    <property type="entry name" value="Glyco_trans_2-like"/>
</dbReference>
<reference evidence="2 3" key="1">
    <citation type="submission" date="2020-08" db="EMBL/GenBank/DDBJ databases">
        <title>A Genomic Blueprint of the Chicken Gut Microbiome.</title>
        <authorList>
            <person name="Gilroy R."/>
            <person name="Ravi A."/>
            <person name="Getino M."/>
            <person name="Pursley I."/>
            <person name="Horton D.L."/>
            <person name="Alikhan N.-F."/>
            <person name="Baker D."/>
            <person name="Gharbi K."/>
            <person name="Hall N."/>
            <person name="Watson M."/>
            <person name="Adriaenssens E.M."/>
            <person name="Foster-Nyarko E."/>
            <person name="Jarju S."/>
            <person name="Secka A."/>
            <person name="Antonio M."/>
            <person name="Oren A."/>
            <person name="Chaudhuri R."/>
            <person name="La Ragione R.M."/>
            <person name="Hildebrand F."/>
            <person name="Pallen M.J."/>
        </authorList>
    </citation>
    <scope>NUCLEOTIDE SEQUENCE [LARGE SCALE GENOMIC DNA]</scope>
    <source>
        <strain evidence="2 3">Sa2BVA9</strain>
    </source>
</reference>
<dbReference type="EMBL" id="JACSQL010000008">
    <property type="protein sequence ID" value="MBD7969713.1"/>
    <property type="molecule type" value="Genomic_DNA"/>
</dbReference>